<feature type="transmembrane region" description="Helical" evidence="1">
    <location>
        <begin position="98"/>
        <end position="116"/>
    </location>
</feature>
<name>A0A1A9UMM9_GLOAU</name>
<proteinExistence type="predicted"/>
<organism evidence="2 3">
    <name type="scientific">Glossina austeni</name>
    <name type="common">Savannah tsetse fly</name>
    <dbReference type="NCBI Taxonomy" id="7395"/>
    <lineage>
        <taxon>Eukaryota</taxon>
        <taxon>Metazoa</taxon>
        <taxon>Ecdysozoa</taxon>
        <taxon>Arthropoda</taxon>
        <taxon>Hexapoda</taxon>
        <taxon>Insecta</taxon>
        <taxon>Pterygota</taxon>
        <taxon>Neoptera</taxon>
        <taxon>Endopterygota</taxon>
        <taxon>Diptera</taxon>
        <taxon>Brachycera</taxon>
        <taxon>Muscomorpha</taxon>
        <taxon>Hippoboscoidea</taxon>
        <taxon>Glossinidae</taxon>
        <taxon>Glossina</taxon>
    </lineage>
</organism>
<dbReference type="AlphaFoldDB" id="A0A1A9UMM9"/>
<keyword evidence="1" id="KW-0472">Membrane</keyword>
<evidence type="ECO:0000313" key="3">
    <source>
        <dbReference type="Proteomes" id="UP000078200"/>
    </source>
</evidence>
<sequence>MYTKKLQKLPVATLRSHQTSVGIAIFYPTTGQQESEPHLNIEVFKHYVLKKDNSTNLVTDLYKTFKLHQQLVDNISMHSLGVPITRHWATYLVLEVEVLSMISTIFGLVFVVFSFGRRKSKCI</sequence>
<dbReference type="EnsemblMetazoa" id="GAUT009527-RA">
    <property type="protein sequence ID" value="GAUT009527-PA"/>
    <property type="gene ID" value="GAUT009527"/>
</dbReference>
<dbReference type="Proteomes" id="UP000078200">
    <property type="component" value="Unassembled WGS sequence"/>
</dbReference>
<accession>A0A1A9UMM9</accession>
<keyword evidence="1" id="KW-0812">Transmembrane</keyword>
<evidence type="ECO:0000256" key="1">
    <source>
        <dbReference type="SAM" id="Phobius"/>
    </source>
</evidence>
<keyword evidence="1" id="KW-1133">Transmembrane helix</keyword>
<protein>
    <submittedName>
        <fullName evidence="2">Uncharacterized protein</fullName>
    </submittedName>
</protein>
<evidence type="ECO:0000313" key="2">
    <source>
        <dbReference type="EnsemblMetazoa" id="GAUT009527-PA"/>
    </source>
</evidence>
<keyword evidence="3" id="KW-1185">Reference proteome</keyword>
<dbReference type="VEuPathDB" id="VectorBase:GAUT009527"/>
<reference evidence="2" key="1">
    <citation type="submission" date="2020-05" db="UniProtKB">
        <authorList>
            <consortium name="EnsemblMetazoa"/>
        </authorList>
    </citation>
    <scope>IDENTIFICATION</scope>
    <source>
        <strain evidence="2">TTRI</strain>
    </source>
</reference>